<keyword evidence="6" id="KW-0325">Glycoprotein</keyword>
<dbReference type="Gene3D" id="3.90.150.10">
    <property type="entry name" value="Variant Surface Glycoprotein, subunit A domain 1"/>
    <property type="match status" value="1"/>
</dbReference>
<dbReference type="InterPro" id="IPR027446">
    <property type="entry name" value="VSG_C_dom_sf"/>
</dbReference>
<evidence type="ECO:0000256" key="2">
    <source>
        <dbReference type="ARBA" id="ARBA00004609"/>
    </source>
</evidence>
<accession>A0A1J0R7I7</accession>
<feature type="domain" description="Trypanosome variant surface glycoprotein A-type N-terminal" evidence="10">
    <location>
        <begin position="20"/>
        <end position="388"/>
    </location>
</feature>
<name>A0A1J0R7I7_9TRYP</name>
<dbReference type="VEuPathDB" id="TriTrypDB:Tb1125.Tb09.v4.0051"/>
<evidence type="ECO:0000256" key="9">
    <source>
        <dbReference type="SAM" id="SignalP"/>
    </source>
</evidence>
<dbReference type="VEuPathDB" id="TriTrypDB:Tb927.4.5580"/>
<keyword evidence="7" id="KW-0449">Lipoprotein</keyword>
<proteinExistence type="predicted"/>
<keyword evidence="9" id="KW-0732">Signal</keyword>
<evidence type="ECO:0000256" key="1">
    <source>
        <dbReference type="ARBA" id="ARBA00002523"/>
    </source>
</evidence>
<evidence type="ECO:0000256" key="5">
    <source>
        <dbReference type="ARBA" id="ARBA00023136"/>
    </source>
</evidence>
<comment type="subcellular location">
    <subcellularLocation>
        <location evidence="2">Cell membrane</location>
        <topology evidence="2">Lipid-anchor</topology>
        <topology evidence="2">GPI-anchor</topology>
    </subcellularLocation>
</comment>
<organism evidence="11">
    <name type="scientific">Trypanosoma brucei</name>
    <dbReference type="NCBI Taxonomy" id="5691"/>
    <lineage>
        <taxon>Eukaryota</taxon>
        <taxon>Discoba</taxon>
        <taxon>Euglenozoa</taxon>
        <taxon>Kinetoplastea</taxon>
        <taxon>Metakinetoplastina</taxon>
        <taxon>Trypanosomatida</taxon>
        <taxon>Trypanosomatidae</taxon>
        <taxon>Trypanosoma</taxon>
    </lineage>
</organism>
<reference evidence="11" key="1">
    <citation type="submission" date="2016-08" db="EMBL/GenBank/DDBJ databases">
        <title>VSG repertoire of Trypanosoma brucei EATRO 1125.</title>
        <authorList>
            <person name="Cross G.A."/>
        </authorList>
    </citation>
    <scope>NUCLEOTIDE SEQUENCE</scope>
    <source>
        <strain evidence="11">EATRO 1125</strain>
    </source>
</reference>
<dbReference type="AlphaFoldDB" id="A0A1J0R7I7"/>
<evidence type="ECO:0000256" key="8">
    <source>
        <dbReference type="SAM" id="MobiDB-lite"/>
    </source>
</evidence>
<sequence length="490" mass="52200">MTATYLDARRRAKTAATETVLLLAFFMLSGAEPAPQGPLKKANWAVACDLAAEAGKVPSLVLQNLKTNAATATTAFKTLLKLQIYAAFKGPGPQVQQTRAIWTYLATKAANAMNFGATAQAQKQITSVVHSARFEGSVMEFINLLADTGADDSHGCLDTAETGTTLVKGKSNLKAAHATCELSWEDVMDNPTSINHFGQAGTTHTKASGEAAATATGDDKDCNINTPNNANKLLNDGAGANIARNKISLGGNLFSIDGTGIKLEQTANVATMRTSHPFLFHAHAAATTTKLTSRQFSTPTAESLSDDEDFREVGREYILGKKRSDNSGDNELAAKIKATYTGTSALDKIFGAQIAAVPVPANLTDDNTASTLDKIDDIHELMRIYYYYADRSRQSLLDQINSQQQATANTKATESDETCETKGTGDNCKEGCKVEGTGENKKCVKDPDYKPKQAEGGVKSENDAKTANTTGSSNSFLINKAPLLIAFLLF</sequence>
<keyword evidence="4" id="KW-0336">GPI-anchor</keyword>
<dbReference type="EMBL" id="KX699875">
    <property type="protein sequence ID" value="APD73831.1"/>
    <property type="molecule type" value="Genomic_DNA"/>
</dbReference>
<keyword evidence="3" id="KW-1003">Cell membrane</keyword>
<feature type="compositionally biased region" description="Basic and acidic residues" evidence="8">
    <location>
        <begin position="446"/>
        <end position="464"/>
    </location>
</feature>
<dbReference type="SUPFAM" id="SSF118251">
    <property type="entry name" value="Variant surface glycoprotein MITAT 1.2, VSG 221, C-terminal domain"/>
    <property type="match status" value="1"/>
</dbReference>
<comment type="function">
    <text evidence="1">VSG forms a coat on the surface of the parasite. The trypanosome evades the immune response of the host by expressing a series of antigenically distinct VSGs from an estimated 1000 VSG genes.</text>
</comment>
<dbReference type="GO" id="GO:0098552">
    <property type="term" value="C:side of membrane"/>
    <property type="evidence" value="ECO:0007669"/>
    <property type="project" value="UniProtKB-KW"/>
</dbReference>
<feature type="region of interest" description="Disordered" evidence="8">
    <location>
        <begin position="446"/>
        <end position="471"/>
    </location>
</feature>
<dbReference type="Gene3D" id="1.10.470.10">
    <property type="entry name" value="Variant Surface Glycoprotein, subunit A, domain 2"/>
    <property type="match status" value="1"/>
</dbReference>
<evidence type="ECO:0000259" key="10">
    <source>
        <dbReference type="Pfam" id="PF00913"/>
    </source>
</evidence>
<dbReference type="SUPFAM" id="SSF58087">
    <property type="entry name" value="Variant surface glycoprotein (N-terminal domain)"/>
    <property type="match status" value="1"/>
</dbReference>
<feature type="chain" id="PRO_5013221343" evidence="9">
    <location>
        <begin position="32"/>
        <end position="490"/>
    </location>
</feature>
<evidence type="ECO:0000256" key="7">
    <source>
        <dbReference type="ARBA" id="ARBA00023288"/>
    </source>
</evidence>
<dbReference type="VEuPathDB" id="TriTrypDB:Tb427_000266900"/>
<protein>
    <submittedName>
        <fullName evidence="11">Variant surface glycoprotein 1125.1674</fullName>
    </submittedName>
</protein>
<evidence type="ECO:0000256" key="4">
    <source>
        <dbReference type="ARBA" id="ARBA00022622"/>
    </source>
</evidence>
<dbReference type="GO" id="GO:0005886">
    <property type="term" value="C:plasma membrane"/>
    <property type="evidence" value="ECO:0007669"/>
    <property type="project" value="UniProtKB-SubCell"/>
</dbReference>
<dbReference type="InterPro" id="IPR001812">
    <property type="entry name" value="Trypano_VSG_A_N_dom"/>
</dbReference>
<dbReference type="GO" id="GO:0042783">
    <property type="term" value="P:symbiont-mediated evasion of host immune response"/>
    <property type="evidence" value="ECO:0007669"/>
    <property type="project" value="InterPro"/>
</dbReference>
<evidence type="ECO:0000313" key="11">
    <source>
        <dbReference type="EMBL" id="APD73831.1"/>
    </source>
</evidence>
<evidence type="ECO:0000256" key="6">
    <source>
        <dbReference type="ARBA" id="ARBA00023180"/>
    </source>
</evidence>
<dbReference type="Pfam" id="PF00913">
    <property type="entry name" value="Trypan_glycop"/>
    <property type="match status" value="1"/>
</dbReference>
<dbReference type="Gene3D" id="4.10.110.20">
    <property type="entry name" value="Variant surface glycoprotein MITAT 1.2, VSG 221, C-terminal domain"/>
    <property type="match status" value="1"/>
</dbReference>
<keyword evidence="5" id="KW-0472">Membrane</keyword>
<feature type="signal peptide" evidence="9">
    <location>
        <begin position="1"/>
        <end position="31"/>
    </location>
</feature>
<evidence type="ECO:0000256" key="3">
    <source>
        <dbReference type="ARBA" id="ARBA00022475"/>
    </source>
</evidence>